<organism evidence="5 6">
    <name type="scientific">Faecalibacterium prausnitzii</name>
    <dbReference type="NCBI Taxonomy" id="853"/>
    <lineage>
        <taxon>Bacteria</taxon>
        <taxon>Bacillati</taxon>
        <taxon>Bacillota</taxon>
        <taxon>Clostridia</taxon>
        <taxon>Eubacteriales</taxon>
        <taxon>Oscillospiraceae</taxon>
        <taxon>Faecalibacterium</taxon>
    </lineage>
</organism>
<evidence type="ECO:0000313" key="5">
    <source>
        <dbReference type="EMBL" id="ATL90543.1"/>
    </source>
</evidence>
<feature type="chain" id="PRO_5012990950" description="Streptococcal pilin isopeptide linkage domain-containing protein" evidence="3">
    <location>
        <begin position="27"/>
        <end position="259"/>
    </location>
</feature>
<gene>
    <name evidence="5" type="ORF">CRH10_09660</name>
</gene>
<protein>
    <recommendedName>
        <fullName evidence="4">Streptococcal pilin isopeptide linkage domain-containing protein</fullName>
    </recommendedName>
</protein>
<keyword evidence="3" id="KW-0732">Signal</keyword>
<feature type="region of interest" description="Disordered" evidence="1">
    <location>
        <begin position="162"/>
        <end position="209"/>
    </location>
</feature>
<proteinExistence type="predicted"/>
<feature type="compositionally biased region" description="Low complexity" evidence="1">
    <location>
        <begin position="184"/>
        <end position="199"/>
    </location>
</feature>
<keyword evidence="2" id="KW-0472">Membrane</keyword>
<feature type="transmembrane region" description="Helical" evidence="2">
    <location>
        <begin position="229"/>
        <end position="249"/>
    </location>
</feature>
<evidence type="ECO:0000256" key="1">
    <source>
        <dbReference type="SAM" id="MobiDB-lite"/>
    </source>
</evidence>
<dbReference type="RefSeq" id="WP_098924313.1">
    <property type="nucleotide sequence ID" value="NZ_CP023819.1"/>
</dbReference>
<evidence type="ECO:0000313" key="6">
    <source>
        <dbReference type="Proteomes" id="UP000223709"/>
    </source>
</evidence>
<dbReference type="EMBL" id="CP023819">
    <property type="protein sequence ID" value="ATL90543.1"/>
    <property type="molecule type" value="Genomic_DNA"/>
</dbReference>
<dbReference type="AlphaFoldDB" id="A0A291TBH8"/>
<evidence type="ECO:0000256" key="3">
    <source>
        <dbReference type="SAM" id="SignalP"/>
    </source>
</evidence>
<dbReference type="InterPro" id="IPR038174">
    <property type="entry name" value="Strep_pil_link_sf"/>
</dbReference>
<evidence type="ECO:0000259" key="4">
    <source>
        <dbReference type="Pfam" id="PF12892"/>
    </source>
</evidence>
<dbReference type="Pfam" id="PF12892">
    <property type="entry name" value="FctA"/>
    <property type="match status" value="1"/>
</dbReference>
<keyword evidence="2" id="KW-1133">Transmembrane helix</keyword>
<accession>A0A291TBH8</accession>
<keyword evidence="2" id="KW-0812">Transmembrane</keyword>
<feature type="signal peptide" evidence="3">
    <location>
        <begin position="1"/>
        <end position="26"/>
    </location>
</feature>
<dbReference type="NCBIfam" id="TIGR03786">
    <property type="entry name" value="strep_pil_rpt"/>
    <property type="match status" value="1"/>
</dbReference>
<reference evidence="5 6" key="1">
    <citation type="submission" date="2017-10" db="EMBL/GenBank/DDBJ databases">
        <title>Complete Genome Sequence of Faecalibacterium prausnitzii isolated from the gut of healthy adult Indian.</title>
        <authorList>
            <person name="Bag S."/>
            <person name="Ghosh T.S."/>
            <person name="Das B."/>
        </authorList>
    </citation>
    <scope>NUCLEOTIDE SEQUENCE [LARGE SCALE GENOMIC DNA]</scope>
    <source>
        <strain evidence="5 6">Indica</strain>
    </source>
</reference>
<dbReference type="Gene3D" id="2.60.40.3050">
    <property type="match status" value="1"/>
</dbReference>
<dbReference type="InterPro" id="IPR022464">
    <property type="entry name" value="Strep_pil_isopept_link"/>
</dbReference>
<evidence type="ECO:0000256" key="2">
    <source>
        <dbReference type="SAM" id="Phobius"/>
    </source>
</evidence>
<sequence>MRFRKIAAALLTLALGFCLCQPAAFAATAADQHTQLQELPVSIQSTGETPLPKETLTVELEAVDNAPLPEVTTLEITDGETGSFGPISYTKPGYYVYTVRQRAGVNTRGTYDETVYYLRVSVVWDNDKLVARMAVHTQADLMDEKVSSITFNNSYKAIETPYYPDPYDPDPVTPPTPSTPENPAPADARPTVTETTTPSAPEPTAPASVVADARPAEGPKLIQTGQLNWPVPVLTASGLVLVAVGAYLMERSKKREKNA</sequence>
<feature type="domain" description="Streptococcal pilin isopeptide linkage" evidence="4">
    <location>
        <begin position="50"/>
        <end position="156"/>
    </location>
</feature>
<feature type="compositionally biased region" description="Pro residues" evidence="1">
    <location>
        <begin position="163"/>
        <end position="183"/>
    </location>
</feature>
<dbReference type="Proteomes" id="UP000223709">
    <property type="component" value="Chromosome"/>
</dbReference>
<name>A0A291TBH8_9FIRM</name>